<organism evidence="2 3">
    <name type="scientific">Paracoccus caeni</name>
    <dbReference type="NCBI Taxonomy" id="657651"/>
    <lineage>
        <taxon>Bacteria</taxon>
        <taxon>Pseudomonadati</taxon>
        <taxon>Pseudomonadota</taxon>
        <taxon>Alphaproteobacteria</taxon>
        <taxon>Rhodobacterales</taxon>
        <taxon>Paracoccaceae</taxon>
        <taxon>Paracoccus</taxon>
    </lineage>
</organism>
<evidence type="ECO:0000259" key="1">
    <source>
        <dbReference type="PROSITE" id="PS50943"/>
    </source>
</evidence>
<keyword evidence="3" id="KW-1185">Reference proteome</keyword>
<evidence type="ECO:0000313" key="3">
    <source>
        <dbReference type="Proteomes" id="UP000640485"/>
    </source>
</evidence>
<name>A0A934SIF9_9RHOB</name>
<dbReference type="InterPro" id="IPR010982">
    <property type="entry name" value="Lambda_DNA-bd_dom_sf"/>
</dbReference>
<dbReference type="PROSITE" id="PS50943">
    <property type="entry name" value="HTH_CROC1"/>
    <property type="match status" value="1"/>
</dbReference>
<dbReference type="Proteomes" id="UP000640485">
    <property type="component" value="Unassembled WGS sequence"/>
</dbReference>
<dbReference type="Gene3D" id="1.10.260.40">
    <property type="entry name" value="lambda repressor-like DNA-binding domains"/>
    <property type="match status" value="1"/>
</dbReference>
<protein>
    <submittedName>
        <fullName evidence="2">Helix-turn-helix transcriptional regulator</fullName>
    </submittedName>
</protein>
<sequence>MWARTHGKEEIAAIDIGSRLMALRLEQSLTQAQFADVLGVSARSYHHYEKGTRVVPSDVLLRLHDVYGVAPNWILLGIGQPKSSEAGEEFLSFIDELCEILSENDGAVSMPVPALERWASRFKRRFSVSTEDDSINPTAQIG</sequence>
<comment type="caution">
    <text evidence="2">The sequence shown here is derived from an EMBL/GenBank/DDBJ whole genome shotgun (WGS) entry which is preliminary data.</text>
</comment>
<gene>
    <name evidence="2" type="ORF">JJJ17_19295</name>
</gene>
<reference evidence="2" key="1">
    <citation type="submission" date="2021-01" db="EMBL/GenBank/DDBJ databases">
        <title>Paracoccus amoyensis sp. nov., isolated from the surface seawater along the coast of Xiamen Island, China.</title>
        <authorList>
            <person name="Lyu L."/>
        </authorList>
    </citation>
    <scope>NUCLEOTIDE SEQUENCE</scope>
    <source>
        <strain evidence="2">MJ17</strain>
    </source>
</reference>
<dbReference type="SUPFAM" id="SSF47413">
    <property type="entry name" value="lambda repressor-like DNA-binding domains"/>
    <property type="match status" value="1"/>
</dbReference>
<proteinExistence type="predicted"/>
<dbReference type="CDD" id="cd00093">
    <property type="entry name" value="HTH_XRE"/>
    <property type="match status" value="1"/>
</dbReference>
<evidence type="ECO:0000313" key="2">
    <source>
        <dbReference type="EMBL" id="MBK4218079.1"/>
    </source>
</evidence>
<dbReference type="SMART" id="SM00530">
    <property type="entry name" value="HTH_XRE"/>
    <property type="match status" value="1"/>
</dbReference>
<dbReference type="AlphaFoldDB" id="A0A934SIF9"/>
<dbReference type="Pfam" id="PF13560">
    <property type="entry name" value="HTH_31"/>
    <property type="match status" value="1"/>
</dbReference>
<accession>A0A934SIF9</accession>
<dbReference type="InterPro" id="IPR001387">
    <property type="entry name" value="Cro/C1-type_HTH"/>
</dbReference>
<dbReference type="RefSeq" id="WP_200689396.1">
    <property type="nucleotide sequence ID" value="NZ_JAEPRQ010000012.1"/>
</dbReference>
<dbReference type="EMBL" id="JAEPRQ010000012">
    <property type="protein sequence ID" value="MBK4218079.1"/>
    <property type="molecule type" value="Genomic_DNA"/>
</dbReference>
<feature type="domain" description="HTH cro/C1-type" evidence="1">
    <location>
        <begin position="20"/>
        <end position="74"/>
    </location>
</feature>
<dbReference type="GO" id="GO:0003677">
    <property type="term" value="F:DNA binding"/>
    <property type="evidence" value="ECO:0007669"/>
    <property type="project" value="InterPro"/>
</dbReference>